<proteinExistence type="predicted"/>
<dbReference type="AlphaFoldDB" id="A0A2P2L101"/>
<accession>A0A2P2L101</accession>
<dbReference type="EMBL" id="GGEC01031152">
    <property type="protein sequence ID" value="MBX11636.1"/>
    <property type="molecule type" value="Transcribed_RNA"/>
</dbReference>
<reference evidence="1" key="1">
    <citation type="submission" date="2018-02" db="EMBL/GenBank/DDBJ databases">
        <title>Rhizophora mucronata_Transcriptome.</title>
        <authorList>
            <person name="Meera S.P."/>
            <person name="Sreeshan A."/>
            <person name="Augustine A."/>
        </authorList>
    </citation>
    <scope>NUCLEOTIDE SEQUENCE</scope>
    <source>
        <tissue evidence="1">Leaf</tissue>
    </source>
</reference>
<organism evidence="1">
    <name type="scientific">Rhizophora mucronata</name>
    <name type="common">Asiatic mangrove</name>
    <dbReference type="NCBI Taxonomy" id="61149"/>
    <lineage>
        <taxon>Eukaryota</taxon>
        <taxon>Viridiplantae</taxon>
        <taxon>Streptophyta</taxon>
        <taxon>Embryophyta</taxon>
        <taxon>Tracheophyta</taxon>
        <taxon>Spermatophyta</taxon>
        <taxon>Magnoliopsida</taxon>
        <taxon>eudicotyledons</taxon>
        <taxon>Gunneridae</taxon>
        <taxon>Pentapetalae</taxon>
        <taxon>rosids</taxon>
        <taxon>fabids</taxon>
        <taxon>Malpighiales</taxon>
        <taxon>Rhizophoraceae</taxon>
        <taxon>Rhizophora</taxon>
    </lineage>
</organism>
<name>A0A2P2L101_RHIMU</name>
<evidence type="ECO:0000313" key="1">
    <source>
        <dbReference type="EMBL" id="MBX11636.1"/>
    </source>
</evidence>
<protein>
    <submittedName>
        <fullName evidence="1">Uncharacterized protein</fullName>
    </submittedName>
</protein>
<sequence length="85" mass="9723">MTMSPVALFFSTHRLMSRFSHTIRVSTAPASRACNVSSTPKTYLPVSWLISSKYFPIKRFSWINFTFDRISADSSMAWLKPFSPP</sequence>